<reference evidence="2" key="3">
    <citation type="submission" date="2025-09" db="UniProtKB">
        <authorList>
            <consortium name="Ensembl"/>
        </authorList>
    </citation>
    <scope>IDENTIFICATION</scope>
</reference>
<dbReference type="OMA" id="SPIPMTK"/>
<dbReference type="eggNOG" id="KOG3589">
    <property type="taxonomic scope" value="Eukaryota"/>
</dbReference>
<dbReference type="AlphaFoldDB" id="H2Y592"/>
<evidence type="ECO:0000259" key="1">
    <source>
        <dbReference type="PROSITE" id="PS50132"/>
    </source>
</evidence>
<dbReference type="Proteomes" id="UP000007875">
    <property type="component" value="Unassembled WGS sequence"/>
</dbReference>
<dbReference type="HOGENOM" id="CLU_897023_0_0_1"/>
<dbReference type="GeneTree" id="ENSGT00940000159036"/>
<dbReference type="Ensembl" id="ENSCSAVT00000000495.1">
    <property type="protein sequence ID" value="ENSCSAVP00000000490.1"/>
    <property type="gene ID" value="ENSCSAVG00000000279.1"/>
</dbReference>
<dbReference type="SMART" id="SM00315">
    <property type="entry name" value="RGS"/>
    <property type="match status" value="1"/>
</dbReference>
<sequence>MNIYRPRSMACLGRNLNSEYDGEFHKTRSGSTSTEGKISISSDGFRSMMKDIQVGLGNKLNKFSSVSDLTGMEFGDFNDVSFVGKRTEKIGGIIGKITKKKKYQFGSVSNISVCSSLSHRVKKLNVSNSASKLRGRFKRSGRQDKSDKLQHKFENIFAWLHRSGKKAGRYAMRRNRSPIPMTKSDTRRKPLKLTLKEVLSKKETTNAFRAFLSRELSEENLDFWLDVETYKRAKASKRQKMGIKIYEKYISPSSTHEINVESCVRQQTRRKLLNFDVDTFDEAQQHIFKLMAADSFRRFLEVF</sequence>
<dbReference type="FunFam" id="1.10.167.10:FF:000001">
    <property type="entry name" value="Putative regulator of g-protein signaling 12"/>
    <property type="match status" value="1"/>
</dbReference>
<evidence type="ECO:0000313" key="2">
    <source>
        <dbReference type="Ensembl" id="ENSCSAVP00000000490.1"/>
    </source>
</evidence>
<dbReference type="PANTHER" id="PTHR10845:SF259">
    <property type="entry name" value="RGS DOMAIN-CONTAINING PROTEIN-RELATED"/>
    <property type="match status" value="1"/>
</dbReference>
<dbReference type="InterPro" id="IPR044926">
    <property type="entry name" value="RGS_subdomain_2"/>
</dbReference>
<reference evidence="2" key="2">
    <citation type="submission" date="2025-08" db="UniProtKB">
        <authorList>
            <consortium name="Ensembl"/>
        </authorList>
    </citation>
    <scope>IDENTIFICATION</scope>
</reference>
<dbReference type="InParanoid" id="H2Y592"/>
<organism evidence="2 3">
    <name type="scientific">Ciona savignyi</name>
    <name type="common">Pacific transparent sea squirt</name>
    <dbReference type="NCBI Taxonomy" id="51511"/>
    <lineage>
        <taxon>Eukaryota</taxon>
        <taxon>Metazoa</taxon>
        <taxon>Chordata</taxon>
        <taxon>Tunicata</taxon>
        <taxon>Ascidiacea</taxon>
        <taxon>Phlebobranchia</taxon>
        <taxon>Cionidae</taxon>
        <taxon>Ciona</taxon>
    </lineage>
</organism>
<dbReference type="PROSITE" id="PS50132">
    <property type="entry name" value="RGS"/>
    <property type="match status" value="1"/>
</dbReference>
<dbReference type="InterPro" id="IPR016137">
    <property type="entry name" value="RGS"/>
</dbReference>
<dbReference type="SUPFAM" id="SSF48097">
    <property type="entry name" value="Regulator of G-protein signaling, RGS"/>
    <property type="match status" value="1"/>
</dbReference>
<dbReference type="PRINTS" id="PR01301">
    <property type="entry name" value="RGSPROTEIN"/>
</dbReference>
<keyword evidence="3" id="KW-1185">Reference proteome</keyword>
<proteinExistence type="predicted"/>
<feature type="domain" description="RGS" evidence="1">
    <location>
        <begin position="194"/>
        <end position="301"/>
    </location>
</feature>
<dbReference type="STRING" id="51511.ENSCSAVP00000000490"/>
<accession>H2Y592</accession>
<dbReference type="Gene3D" id="1.10.167.10">
    <property type="entry name" value="Regulator of G-protein Signalling 4, domain 2"/>
    <property type="match status" value="1"/>
</dbReference>
<dbReference type="InterPro" id="IPR036305">
    <property type="entry name" value="RGS_sf"/>
</dbReference>
<dbReference type="PANTHER" id="PTHR10845">
    <property type="entry name" value="REGULATOR OF G PROTEIN SIGNALING"/>
    <property type="match status" value="1"/>
</dbReference>
<dbReference type="Pfam" id="PF00615">
    <property type="entry name" value="RGS"/>
    <property type="match status" value="1"/>
</dbReference>
<protein>
    <recommendedName>
        <fullName evidence="1">RGS domain-containing protein</fullName>
    </recommendedName>
</protein>
<name>H2Y592_CIOSA</name>
<evidence type="ECO:0000313" key="3">
    <source>
        <dbReference type="Proteomes" id="UP000007875"/>
    </source>
</evidence>
<reference evidence="3" key="1">
    <citation type="submission" date="2003-08" db="EMBL/GenBank/DDBJ databases">
        <authorList>
            <person name="Birren B."/>
            <person name="Nusbaum C."/>
            <person name="Abebe A."/>
            <person name="Abouelleil A."/>
            <person name="Adekoya E."/>
            <person name="Ait-zahra M."/>
            <person name="Allen N."/>
            <person name="Allen T."/>
            <person name="An P."/>
            <person name="Anderson M."/>
            <person name="Anderson S."/>
            <person name="Arachchi H."/>
            <person name="Armbruster J."/>
            <person name="Bachantsang P."/>
            <person name="Baldwin J."/>
            <person name="Barry A."/>
            <person name="Bayul T."/>
            <person name="Blitshsteyn B."/>
            <person name="Bloom T."/>
            <person name="Blye J."/>
            <person name="Boguslavskiy L."/>
            <person name="Borowsky M."/>
            <person name="Boukhgalter B."/>
            <person name="Brunache A."/>
            <person name="Butler J."/>
            <person name="Calixte N."/>
            <person name="Calvo S."/>
            <person name="Camarata J."/>
            <person name="Campo K."/>
            <person name="Chang J."/>
            <person name="Cheshatsang Y."/>
            <person name="Citroen M."/>
            <person name="Collymore A."/>
            <person name="Considine T."/>
            <person name="Cook A."/>
            <person name="Cooke P."/>
            <person name="Corum B."/>
            <person name="Cuomo C."/>
            <person name="David R."/>
            <person name="Dawoe T."/>
            <person name="Degray S."/>
            <person name="Dodge S."/>
            <person name="Dooley K."/>
            <person name="Dorje P."/>
            <person name="Dorjee K."/>
            <person name="Dorris L."/>
            <person name="Duffey N."/>
            <person name="Dupes A."/>
            <person name="Elkins T."/>
            <person name="Engels R."/>
            <person name="Erickson J."/>
            <person name="Farina A."/>
            <person name="Faro S."/>
            <person name="Ferreira P."/>
            <person name="Fischer H."/>
            <person name="Fitzgerald M."/>
            <person name="Foley K."/>
            <person name="Gage D."/>
            <person name="Galagan J."/>
            <person name="Gearin G."/>
            <person name="Gnerre S."/>
            <person name="Gnirke A."/>
            <person name="Goyette A."/>
            <person name="Graham J."/>
            <person name="Grandbois E."/>
            <person name="Gyaltsen K."/>
            <person name="Hafez N."/>
            <person name="Hagopian D."/>
            <person name="Hagos B."/>
            <person name="Hall J."/>
            <person name="Hatcher B."/>
            <person name="Heller A."/>
            <person name="Higgins H."/>
            <person name="Honan T."/>
            <person name="Horn A."/>
            <person name="Houde N."/>
            <person name="Hughes L."/>
            <person name="Hulme W."/>
            <person name="Husby E."/>
            <person name="Iliev I."/>
            <person name="Jaffe D."/>
            <person name="Jones C."/>
            <person name="Kamal M."/>
            <person name="Kamat A."/>
            <person name="Kamvysselis M."/>
            <person name="Karlsson E."/>
            <person name="Kells C."/>
            <person name="Kieu A."/>
            <person name="Kisner P."/>
            <person name="Kodira C."/>
            <person name="Kulbokas E."/>
            <person name="Labutti K."/>
            <person name="Lama D."/>
            <person name="Landers T."/>
            <person name="Leger J."/>
            <person name="Levine S."/>
            <person name="Lewis D."/>
            <person name="Lewis T."/>
            <person name="Lindblad-toh K."/>
            <person name="Liu X."/>
            <person name="Lokyitsang T."/>
            <person name="Lokyitsang Y."/>
            <person name="Lucien O."/>
            <person name="Lui A."/>
            <person name="Ma L.J."/>
            <person name="Mabbitt R."/>
            <person name="Macdonald J."/>
            <person name="Maclean C."/>
            <person name="Major J."/>
            <person name="Manning J."/>
            <person name="Marabella R."/>
            <person name="Maru K."/>
            <person name="Matthews C."/>
            <person name="Mauceli E."/>
            <person name="Mccarthy M."/>
            <person name="Mcdonough S."/>
            <person name="Mcghee T."/>
            <person name="Meldrim J."/>
            <person name="Meneus L."/>
            <person name="Mesirov J."/>
            <person name="Mihalev A."/>
            <person name="Mihova T."/>
            <person name="Mikkelsen T."/>
            <person name="Mlenga V."/>
            <person name="Moru K."/>
            <person name="Mozes J."/>
            <person name="Mulrain L."/>
            <person name="Munson G."/>
            <person name="Naylor J."/>
            <person name="Newes C."/>
            <person name="Nguyen C."/>
            <person name="Nguyen N."/>
            <person name="Nguyen T."/>
            <person name="Nicol R."/>
            <person name="Nielsen C."/>
            <person name="Nizzari M."/>
            <person name="Norbu C."/>
            <person name="Norbu N."/>
            <person name="O'donnell P."/>
            <person name="Okoawo O."/>
            <person name="O'leary S."/>
            <person name="Omotosho B."/>
            <person name="O'neill K."/>
            <person name="Osman S."/>
            <person name="Parker S."/>
            <person name="Perrin D."/>
            <person name="Phunkhang P."/>
            <person name="Piqani B."/>
            <person name="Purcell S."/>
            <person name="Rachupka T."/>
            <person name="Ramasamy U."/>
            <person name="Rameau R."/>
            <person name="Ray V."/>
            <person name="Raymond C."/>
            <person name="Retta R."/>
            <person name="Richardson S."/>
            <person name="Rise C."/>
            <person name="Rodriguez J."/>
            <person name="Rogers J."/>
            <person name="Rogov P."/>
            <person name="Rutman M."/>
            <person name="Schupbach R."/>
            <person name="Seaman C."/>
            <person name="Settipalli S."/>
            <person name="Sharpe T."/>
            <person name="Sheridan J."/>
            <person name="Sherpa N."/>
            <person name="Shi J."/>
            <person name="Smirnov S."/>
            <person name="Smith C."/>
            <person name="Sougnez C."/>
            <person name="Spencer B."/>
            <person name="Stalker J."/>
            <person name="Stange-thomann N."/>
            <person name="Stavropoulos S."/>
            <person name="Stetson K."/>
            <person name="Stone C."/>
            <person name="Stone S."/>
            <person name="Stubbs M."/>
            <person name="Talamas J."/>
            <person name="Tchuinga P."/>
            <person name="Tenzing P."/>
            <person name="Tesfaye S."/>
            <person name="Theodore J."/>
            <person name="Thoulutsang Y."/>
            <person name="Topham K."/>
            <person name="Towey S."/>
            <person name="Tsamla T."/>
            <person name="Tsomo N."/>
            <person name="Vallee D."/>
            <person name="Vassiliev H."/>
            <person name="Venkataraman V."/>
            <person name="Vinson J."/>
            <person name="Vo A."/>
            <person name="Wade C."/>
            <person name="Wang S."/>
            <person name="Wangchuk T."/>
            <person name="Wangdi T."/>
            <person name="Whittaker C."/>
            <person name="Wilkinson J."/>
            <person name="Wu Y."/>
            <person name="Wyman D."/>
            <person name="Yadav S."/>
            <person name="Yang S."/>
            <person name="Yang X."/>
            <person name="Yeager S."/>
            <person name="Yee E."/>
            <person name="Young G."/>
            <person name="Zainoun J."/>
            <person name="Zembeck L."/>
            <person name="Zimmer A."/>
            <person name="Zody M."/>
            <person name="Lander E."/>
        </authorList>
    </citation>
    <scope>NUCLEOTIDE SEQUENCE [LARGE SCALE GENOMIC DNA]</scope>
</reference>